<dbReference type="HOGENOM" id="CLU_3103110_0_0_5"/>
<dbReference type="RefSeq" id="WP_157997358.1">
    <property type="nucleotide sequence ID" value="NZ_ATTO01000057.1"/>
</dbReference>
<evidence type="ECO:0000313" key="2">
    <source>
        <dbReference type="Proteomes" id="UP000019443"/>
    </source>
</evidence>
<dbReference type="Gene3D" id="1.10.10.920">
    <property type="match status" value="1"/>
</dbReference>
<proteinExistence type="predicted"/>
<reference evidence="1" key="1">
    <citation type="submission" date="2013-11" db="EMBL/GenBank/DDBJ databases">
        <title>Draft genome sequence of the broad-host-range Rhizobium sp. LPU83 strain, a member of the low-genetic diversity Oregon-like Rhizobium sp. group.</title>
        <authorList>
            <person name="Wibberg D."/>
            <person name="Puehler A."/>
            <person name="Schlueter A."/>
        </authorList>
    </citation>
    <scope>NUCLEOTIDE SEQUENCE [LARGE SCALE GENOMIC DNA]</scope>
    <source>
        <strain evidence="1">LPU83</strain>
    </source>
</reference>
<dbReference type="Proteomes" id="UP000019443">
    <property type="component" value="Chromosome"/>
</dbReference>
<organism evidence="1 2">
    <name type="scientific">Rhizobium favelukesii</name>
    <dbReference type="NCBI Taxonomy" id="348824"/>
    <lineage>
        <taxon>Bacteria</taxon>
        <taxon>Pseudomonadati</taxon>
        <taxon>Pseudomonadota</taxon>
        <taxon>Alphaproteobacteria</taxon>
        <taxon>Hyphomicrobiales</taxon>
        <taxon>Rhizobiaceae</taxon>
        <taxon>Rhizobium/Agrobacterium group</taxon>
        <taxon>Rhizobium</taxon>
    </lineage>
</organism>
<dbReference type="EMBL" id="HG916852">
    <property type="protein sequence ID" value="CDM58478.1"/>
    <property type="molecule type" value="Genomic_DNA"/>
</dbReference>
<gene>
    <name evidence="1" type="ORF">LPU83_2827</name>
</gene>
<name>W6RI86_9HYPH</name>
<sequence>MIEIKVSPDRLTSFDGNTFAIRPKGRPFVRVIAATFDRYLNQGQAKHSVAV</sequence>
<accession>W6RI86</accession>
<evidence type="ECO:0000313" key="1">
    <source>
        <dbReference type="EMBL" id="CDM58478.1"/>
    </source>
</evidence>
<dbReference type="KEGG" id="rhl:LPU83_2827"/>
<dbReference type="AlphaFoldDB" id="W6RI86"/>
<keyword evidence="2" id="KW-1185">Reference proteome</keyword>
<dbReference type="PATRIC" id="fig|348824.6.peg.3048"/>
<protein>
    <submittedName>
        <fullName evidence="1">Uncharacterized protein</fullName>
    </submittedName>
</protein>